<proteinExistence type="predicted"/>
<name>A0A5J5FUM1_9BACL</name>
<protein>
    <submittedName>
        <fullName evidence="1">Uncharacterized protein</fullName>
    </submittedName>
</protein>
<keyword evidence="2" id="KW-1185">Reference proteome</keyword>
<dbReference type="EMBL" id="VYKK01000030">
    <property type="protein sequence ID" value="KAA8997229.1"/>
    <property type="molecule type" value="Genomic_DNA"/>
</dbReference>
<evidence type="ECO:0000313" key="2">
    <source>
        <dbReference type="Proteomes" id="UP000367750"/>
    </source>
</evidence>
<evidence type="ECO:0000313" key="1">
    <source>
        <dbReference type="EMBL" id="KAA8997229.1"/>
    </source>
</evidence>
<accession>A0A5J5FUM1</accession>
<dbReference type="OrthoDB" id="2639209at2"/>
<reference evidence="1 2" key="1">
    <citation type="submission" date="2019-09" db="EMBL/GenBank/DDBJ databases">
        <title>Bacillus ochoae sp. nov., Paenibacillus whitsoniae sp. nov., Paenibacillus spiritus sp. nov. Isolated from the Mars Exploration Rover during spacecraft assembly.</title>
        <authorList>
            <person name="Seuylemezian A."/>
            <person name="Vaishampayan P."/>
        </authorList>
    </citation>
    <scope>NUCLEOTIDE SEQUENCE [LARGE SCALE GENOMIC DNA]</scope>
    <source>
        <strain evidence="1 2">MER_111</strain>
    </source>
</reference>
<comment type="caution">
    <text evidence="1">The sequence shown here is derived from an EMBL/GenBank/DDBJ whole genome shotgun (WGS) entry which is preliminary data.</text>
</comment>
<sequence length="101" mass="11476">MECIVHFEVMHPEGPKPLRGLIYLGEGEAPQEQQLIDMFKDMKFDVRLADRERLIFEPVSPNAGYSQIRITDLDTGKPDSGEDQELKQIIGQLLPKRPTGL</sequence>
<gene>
    <name evidence="1" type="ORF">F4V43_18235</name>
</gene>
<organism evidence="1 2">
    <name type="scientific">Paenibacillus spiritus</name>
    <dbReference type="NCBI Taxonomy" id="2496557"/>
    <lineage>
        <taxon>Bacteria</taxon>
        <taxon>Bacillati</taxon>
        <taxon>Bacillota</taxon>
        <taxon>Bacilli</taxon>
        <taxon>Bacillales</taxon>
        <taxon>Paenibacillaceae</taxon>
        <taxon>Paenibacillus</taxon>
    </lineage>
</organism>
<dbReference type="AlphaFoldDB" id="A0A5J5FUM1"/>
<dbReference type="RefSeq" id="WP_150459694.1">
    <property type="nucleotide sequence ID" value="NZ_VYKK01000030.1"/>
</dbReference>
<dbReference type="Proteomes" id="UP000367750">
    <property type="component" value="Unassembled WGS sequence"/>
</dbReference>